<evidence type="ECO:0000256" key="1">
    <source>
        <dbReference type="SAM" id="SignalP"/>
    </source>
</evidence>
<keyword evidence="1" id="KW-0732">Signal</keyword>
<dbReference type="PROSITE" id="PS51257">
    <property type="entry name" value="PROKAR_LIPOPROTEIN"/>
    <property type="match status" value="1"/>
</dbReference>
<accession>B4RA31</accession>
<keyword evidence="3" id="KW-1185">Reference proteome</keyword>
<feature type="chain" id="PRO_5002822396" description="Lipoprotein" evidence="1">
    <location>
        <begin position="22"/>
        <end position="133"/>
    </location>
</feature>
<feature type="signal peptide" evidence="1">
    <location>
        <begin position="1"/>
        <end position="21"/>
    </location>
</feature>
<dbReference type="Pfam" id="PF20101">
    <property type="entry name" value="DUF6491"/>
    <property type="match status" value="1"/>
</dbReference>
<dbReference type="KEGG" id="pzu:PHZ_c3126"/>
<dbReference type="Proteomes" id="UP000001868">
    <property type="component" value="Chromosome"/>
</dbReference>
<dbReference type="EMBL" id="CP000747">
    <property type="protein sequence ID" value="ACG79535.1"/>
    <property type="molecule type" value="Genomic_DNA"/>
</dbReference>
<reference evidence="2 3" key="1">
    <citation type="journal article" date="2008" name="BMC Genomics">
        <title>Complete genome of Phenylobacterium zucineum - a novel facultative intracellular bacterium isolated from human erythroleukemia cell line K562.</title>
        <authorList>
            <person name="Luo Y."/>
            <person name="Xu X."/>
            <person name="Ding Z."/>
            <person name="Liu Z."/>
            <person name="Zhang B."/>
            <person name="Yan Z."/>
            <person name="Sun J."/>
            <person name="Hu S."/>
            <person name="Hu X."/>
        </authorList>
    </citation>
    <scope>NUCLEOTIDE SEQUENCE [LARGE SCALE GENOMIC DNA]</scope>
    <source>
        <strain evidence="2 3">HLK1</strain>
    </source>
</reference>
<gene>
    <name evidence="2" type="ordered locus">PHZ_c3126</name>
</gene>
<evidence type="ECO:0008006" key="4">
    <source>
        <dbReference type="Google" id="ProtNLM"/>
    </source>
</evidence>
<name>B4RA31_PHEZH</name>
<organism evidence="2 3">
    <name type="scientific">Phenylobacterium zucineum (strain HLK1)</name>
    <dbReference type="NCBI Taxonomy" id="450851"/>
    <lineage>
        <taxon>Bacteria</taxon>
        <taxon>Pseudomonadati</taxon>
        <taxon>Pseudomonadota</taxon>
        <taxon>Alphaproteobacteria</taxon>
        <taxon>Caulobacterales</taxon>
        <taxon>Caulobacteraceae</taxon>
        <taxon>Phenylobacterium</taxon>
    </lineage>
</organism>
<evidence type="ECO:0000313" key="3">
    <source>
        <dbReference type="Proteomes" id="UP000001868"/>
    </source>
</evidence>
<dbReference type="OrthoDB" id="7210721at2"/>
<dbReference type="RefSeq" id="WP_012523673.1">
    <property type="nucleotide sequence ID" value="NC_011144.1"/>
</dbReference>
<dbReference type="STRING" id="450851.PHZ_c3126"/>
<evidence type="ECO:0000313" key="2">
    <source>
        <dbReference type="EMBL" id="ACG79535.1"/>
    </source>
</evidence>
<sequence length="133" mass="14325">MNWKIAPVAVAAGLLALGGCAAPRAAATAEPGARPDRQCFWNHQVNSFASADNRIVNVRVGVRDVYQMEMFGPCHDVDWSQKIALVSRSGSICTGFDAEIVAESPLGPQRCQVKNIRKLTPAEIAALPKRARP</sequence>
<proteinExistence type="predicted"/>
<protein>
    <recommendedName>
        <fullName evidence="4">Lipoprotein</fullName>
    </recommendedName>
</protein>
<dbReference type="HOGENOM" id="CLU_153071_0_0_5"/>
<dbReference type="InterPro" id="IPR045500">
    <property type="entry name" value="DUF6491"/>
</dbReference>
<dbReference type="AlphaFoldDB" id="B4RA31"/>